<gene>
    <name evidence="1" type="ORF">OXU80_21570</name>
</gene>
<keyword evidence="2" id="KW-1185">Reference proteome</keyword>
<evidence type="ECO:0000313" key="2">
    <source>
        <dbReference type="Proteomes" id="UP001163223"/>
    </source>
</evidence>
<dbReference type="Proteomes" id="UP001163223">
    <property type="component" value="Chromosome"/>
</dbReference>
<organism evidence="1 2">
    <name type="scientific">Antarcticirhabdus aurantiaca</name>
    <dbReference type="NCBI Taxonomy" id="2606717"/>
    <lineage>
        <taxon>Bacteria</taxon>
        <taxon>Pseudomonadati</taxon>
        <taxon>Pseudomonadota</taxon>
        <taxon>Alphaproteobacteria</taxon>
        <taxon>Hyphomicrobiales</taxon>
        <taxon>Aurantimonadaceae</taxon>
        <taxon>Antarcticirhabdus</taxon>
    </lineage>
</organism>
<dbReference type="EMBL" id="CP113520">
    <property type="protein sequence ID" value="WAJ27410.1"/>
    <property type="molecule type" value="Genomic_DNA"/>
</dbReference>
<accession>A0ACD4NLB2</accession>
<sequence>MKPSLARFYLDRAQECRTAAADALLINVQKKHSDAEATWRALAEASPLSDEGKS</sequence>
<proteinExistence type="predicted"/>
<reference evidence="1" key="1">
    <citation type="submission" date="2022-11" db="EMBL/GenBank/DDBJ databases">
        <title>beta-Carotene-producing bacterium, Jeongeuplla avenae sp. nov., alleviates the salt stress of Arabidopsis seedlings.</title>
        <authorList>
            <person name="Jiang L."/>
            <person name="Lee J."/>
        </authorList>
    </citation>
    <scope>NUCLEOTIDE SEQUENCE</scope>
    <source>
        <strain evidence="1">DY_R2A_6</strain>
    </source>
</reference>
<protein>
    <submittedName>
        <fullName evidence="1">Uncharacterized protein</fullName>
    </submittedName>
</protein>
<name>A0ACD4NLB2_9HYPH</name>
<evidence type="ECO:0000313" key="1">
    <source>
        <dbReference type="EMBL" id="WAJ27410.1"/>
    </source>
</evidence>